<comment type="catalytic activity">
    <reaction evidence="12">
        <text>L-threonyl-[protein] + ATP = O-phospho-L-threonyl-[protein] + ADP + H(+)</text>
        <dbReference type="Rhea" id="RHEA:46608"/>
        <dbReference type="Rhea" id="RHEA-COMP:11060"/>
        <dbReference type="Rhea" id="RHEA-COMP:11605"/>
        <dbReference type="ChEBI" id="CHEBI:15378"/>
        <dbReference type="ChEBI" id="CHEBI:30013"/>
        <dbReference type="ChEBI" id="CHEBI:30616"/>
        <dbReference type="ChEBI" id="CHEBI:61977"/>
        <dbReference type="ChEBI" id="CHEBI:456216"/>
        <dbReference type="EC" id="2.7.11.25"/>
    </reaction>
</comment>
<dbReference type="Pfam" id="PF20302">
    <property type="entry name" value="HisK-N-like"/>
    <property type="match status" value="1"/>
</dbReference>
<feature type="coiled-coil region" evidence="15">
    <location>
        <begin position="1265"/>
        <end position="1292"/>
    </location>
</feature>
<dbReference type="GO" id="GO:0005524">
    <property type="term" value="F:ATP binding"/>
    <property type="evidence" value="ECO:0007669"/>
    <property type="project" value="UniProtKB-UniRule"/>
</dbReference>
<evidence type="ECO:0000256" key="5">
    <source>
        <dbReference type="ARBA" id="ARBA00022679"/>
    </source>
</evidence>
<evidence type="ECO:0000256" key="15">
    <source>
        <dbReference type="SAM" id="Coils"/>
    </source>
</evidence>
<reference evidence="18 19" key="1">
    <citation type="submission" date="2018-08" db="EMBL/GenBank/DDBJ databases">
        <authorList>
            <person name="Laetsch R D."/>
            <person name="Stevens L."/>
            <person name="Kumar S."/>
            <person name="Blaxter L. M."/>
        </authorList>
    </citation>
    <scope>NUCLEOTIDE SEQUENCE [LARGE SCALE GENOMIC DNA]</scope>
</reference>
<evidence type="ECO:0000256" key="10">
    <source>
        <dbReference type="ARBA" id="ARBA00022842"/>
    </source>
</evidence>
<feature type="region of interest" description="Disordered" evidence="16">
    <location>
        <begin position="1433"/>
        <end position="1454"/>
    </location>
</feature>
<comment type="similarity">
    <text evidence="2">Belongs to the protein kinase superfamily. STE Ser/Thr protein kinase family. MAP kinase kinase kinase subfamily.</text>
</comment>
<dbReference type="InterPro" id="IPR013761">
    <property type="entry name" value="SAM/pointed_sf"/>
</dbReference>
<evidence type="ECO:0000256" key="14">
    <source>
        <dbReference type="PROSITE-ProRule" id="PRU10141"/>
    </source>
</evidence>
<dbReference type="Gene3D" id="1.10.510.10">
    <property type="entry name" value="Transferase(Phosphotransferase) domain 1"/>
    <property type="match status" value="1"/>
</dbReference>
<dbReference type="GO" id="GO:0004709">
    <property type="term" value="F:MAP kinase kinase kinase activity"/>
    <property type="evidence" value="ECO:0007669"/>
    <property type="project" value="UniProtKB-EC"/>
</dbReference>
<dbReference type="InterPro" id="IPR017441">
    <property type="entry name" value="Protein_kinase_ATP_BS"/>
</dbReference>
<keyword evidence="19" id="KW-1185">Reference proteome</keyword>
<dbReference type="InterPro" id="IPR046872">
    <property type="entry name" value="DRHyd-ASK"/>
</dbReference>
<comment type="catalytic activity">
    <reaction evidence="13">
        <text>L-seryl-[protein] + ATP = O-phospho-L-seryl-[protein] + ADP + H(+)</text>
        <dbReference type="Rhea" id="RHEA:17989"/>
        <dbReference type="Rhea" id="RHEA-COMP:9863"/>
        <dbReference type="Rhea" id="RHEA-COMP:11604"/>
        <dbReference type="ChEBI" id="CHEBI:15378"/>
        <dbReference type="ChEBI" id="CHEBI:29999"/>
        <dbReference type="ChEBI" id="CHEBI:30616"/>
        <dbReference type="ChEBI" id="CHEBI:83421"/>
        <dbReference type="ChEBI" id="CHEBI:456216"/>
        <dbReference type="EC" id="2.7.11.25"/>
    </reaction>
</comment>
<dbReference type="Pfam" id="PF19039">
    <property type="entry name" value="ASK_PH"/>
    <property type="match status" value="1"/>
</dbReference>
<dbReference type="PROSITE" id="PS50011">
    <property type="entry name" value="PROTEIN_KINASE_DOM"/>
    <property type="match status" value="1"/>
</dbReference>
<dbReference type="PROSITE" id="PS00108">
    <property type="entry name" value="PROTEIN_KINASE_ST"/>
    <property type="match status" value="1"/>
</dbReference>
<dbReference type="InterPro" id="IPR008271">
    <property type="entry name" value="Ser/Thr_kinase_AS"/>
</dbReference>
<evidence type="ECO:0000256" key="12">
    <source>
        <dbReference type="ARBA" id="ARBA00047559"/>
    </source>
</evidence>
<accession>A0A3P6SZM0</accession>
<dbReference type="InterPro" id="IPR000719">
    <property type="entry name" value="Prot_kinase_dom"/>
</dbReference>
<dbReference type="PANTHER" id="PTHR11584">
    <property type="entry name" value="SERINE/THREONINE PROTEIN KINASE"/>
    <property type="match status" value="1"/>
</dbReference>
<dbReference type="Pfam" id="PF20309">
    <property type="entry name" value="DRHyd-ASK"/>
    <property type="match status" value="1"/>
</dbReference>
<keyword evidence="9 14" id="KW-0067">ATP-binding</keyword>
<evidence type="ECO:0000256" key="1">
    <source>
        <dbReference type="ARBA" id="ARBA00001946"/>
    </source>
</evidence>
<dbReference type="SUPFAM" id="SSF56112">
    <property type="entry name" value="Protein kinase-like (PK-like)"/>
    <property type="match status" value="1"/>
</dbReference>
<evidence type="ECO:0000256" key="16">
    <source>
        <dbReference type="SAM" id="MobiDB-lite"/>
    </source>
</evidence>
<evidence type="ECO:0000256" key="13">
    <source>
        <dbReference type="ARBA" id="ARBA00048329"/>
    </source>
</evidence>
<evidence type="ECO:0000256" key="3">
    <source>
        <dbReference type="ARBA" id="ARBA00012406"/>
    </source>
</evidence>
<feature type="region of interest" description="Disordered" evidence="16">
    <location>
        <begin position="1217"/>
        <end position="1242"/>
    </location>
</feature>
<evidence type="ECO:0000256" key="8">
    <source>
        <dbReference type="ARBA" id="ARBA00022777"/>
    </source>
</evidence>
<evidence type="ECO:0000259" key="17">
    <source>
        <dbReference type="PROSITE" id="PS50011"/>
    </source>
</evidence>
<dbReference type="Pfam" id="PF13281">
    <property type="entry name" value="MAP3K_TRAF_bd"/>
    <property type="match status" value="1"/>
</dbReference>
<evidence type="ECO:0000313" key="18">
    <source>
        <dbReference type="EMBL" id="VDK78207.1"/>
    </source>
</evidence>
<dbReference type="Pfam" id="PF00069">
    <property type="entry name" value="Pkinase"/>
    <property type="match status" value="1"/>
</dbReference>
<evidence type="ECO:0000256" key="4">
    <source>
        <dbReference type="ARBA" id="ARBA00022527"/>
    </source>
</evidence>
<protein>
    <recommendedName>
        <fullName evidence="3">mitogen-activated protein kinase kinase kinase</fullName>
        <ecNumber evidence="3">2.7.11.25</ecNumber>
    </recommendedName>
</protein>
<name>A0A3P6SZM0_LITSI</name>
<feature type="domain" description="Protein kinase" evidence="17">
    <location>
        <begin position="666"/>
        <end position="936"/>
    </location>
</feature>
<evidence type="ECO:0000256" key="11">
    <source>
        <dbReference type="ARBA" id="ARBA00023054"/>
    </source>
</evidence>
<dbReference type="InterPro" id="IPR046873">
    <property type="entry name" value="HisK-N-like"/>
</dbReference>
<organism evidence="18 19">
    <name type="scientific">Litomosoides sigmodontis</name>
    <name type="common">Filarial nematode worm</name>
    <dbReference type="NCBI Taxonomy" id="42156"/>
    <lineage>
        <taxon>Eukaryota</taxon>
        <taxon>Metazoa</taxon>
        <taxon>Ecdysozoa</taxon>
        <taxon>Nematoda</taxon>
        <taxon>Chromadorea</taxon>
        <taxon>Rhabditida</taxon>
        <taxon>Spirurina</taxon>
        <taxon>Spiruromorpha</taxon>
        <taxon>Filarioidea</taxon>
        <taxon>Onchocercidae</taxon>
        <taxon>Litomosoides</taxon>
    </lineage>
</organism>
<keyword evidence="6" id="KW-0479">Metal-binding</keyword>
<feature type="compositionally biased region" description="Low complexity" evidence="16">
    <location>
        <begin position="1221"/>
        <end position="1230"/>
    </location>
</feature>
<evidence type="ECO:0000256" key="2">
    <source>
        <dbReference type="ARBA" id="ARBA00006529"/>
    </source>
</evidence>
<keyword evidence="5" id="KW-0808">Transferase</keyword>
<keyword evidence="4" id="KW-0723">Serine/threonine-protein kinase</keyword>
<keyword evidence="8" id="KW-0418">Kinase</keyword>
<comment type="cofactor">
    <cofactor evidence="1">
        <name>Mg(2+)</name>
        <dbReference type="ChEBI" id="CHEBI:18420"/>
    </cofactor>
</comment>
<evidence type="ECO:0000256" key="6">
    <source>
        <dbReference type="ARBA" id="ARBA00022723"/>
    </source>
</evidence>
<evidence type="ECO:0000256" key="7">
    <source>
        <dbReference type="ARBA" id="ARBA00022741"/>
    </source>
</evidence>
<dbReference type="InterPro" id="IPR011009">
    <property type="entry name" value="Kinase-like_dom_sf"/>
</dbReference>
<dbReference type="EC" id="2.7.11.25" evidence="3"/>
<dbReference type="SMART" id="SM00220">
    <property type="entry name" value="S_TKc"/>
    <property type="match status" value="1"/>
</dbReference>
<feature type="binding site" evidence="14">
    <location>
        <position position="695"/>
    </location>
    <ligand>
        <name>ATP</name>
        <dbReference type="ChEBI" id="CHEBI:30616"/>
    </ligand>
</feature>
<dbReference type="PROSITE" id="PS00107">
    <property type="entry name" value="PROTEIN_KINASE_ATP"/>
    <property type="match status" value="1"/>
</dbReference>
<dbReference type="OMA" id="CLAHSKN"/>
<dbReference type="SUPFAM" id="SSF47769">
    <property type="entry name" value="SAM/Pointed domain"/>
    <property type="match status" value="1"/>
</dbReference>
<proteinExistence type="inferred from homology"/>
<dbReference type="EMBL" id="UYRX01000237">
    <property type="protein sequence ID" value="VDK78207.1"/>
    <property type="molecule type" value="Genomic_DNA"/>
</dbReference>
<dbReference type="PANTHER" id="PTHR11584:SF394">
    <property type="entry name" value="APOPTOTIC SIGNAL-REGULATING KINASE 1, ISOFORM C"/>
    <property type="match status" value="1"/>
</dbReference>
<dbReference type="GO" id="GO:0046872">
    <property type="term" value="F:metal ion binding"/>
    <property type="evidence" value="ECO:0007669"/>
    <property type="project" value="UniProtKB-KW"/>
</dbReference>
<gene>
    <name evidence="18" type="ORF">NLS_LOCUS3989</name>
</gene>
<dbReference type="InterPro" id="IPR025136">
    <property type="entry name" value="MAP3K_TRAF-bd"/>
</dbReference>
<dbReference type="STRING" id="42156.A0A3P6SZM0"/>
<sequence>MAEQPNTDICPIPLPPRTAPPGVITRVPASITSPISTDKYVTNAAAHFARKLQIVLVMDLKAAKNMKIREMACNDVQKVADSLNVNLTHLDFDRLDFGETNALDVFYNADVALVDVSIAQQQPSLCYHIGVRESMGQSYNIILSDETSESLVKALKKTLAHLPLIAYILPNDSSSLVTVDKTSKIESLSQLKSNIDQIGEKPYTKCGRLVTFRSRMKQALKSVQIEASAHSREKFLSDLRKARETQDVAEANRFLDKMRHRLDNPDVLSIDTLYQFMLSYSLRHISDSSSEIFGRDFRDYQNYDAMISLYDDLSRIENCSIVNAQAIRFLYAFALNRRNEEGDRDRALQTVLQVTSSCNDGTAVSPDIICLAGRIYKDKFITSNYEDRESLDKAIEWYRRAFDLSPLEYSGINLITLLRARGETFENNSEMQQIAVVLNSLLGRKGALANLTEYWDVATYFEVSVLADDYPKACQAALKMAILKPPIWFLKSTMENIKLLNRCAATMSPVEKEKQQFLFWSEFFMEAIDSEEEIVCGRFPVLIQEVTKQYTPSFLTLNVSEGSIILSHVLESSQQKKPPPGIHRWHFTAANIKAVSASKRDDRSMFLYVHENSDDFNLVFPSAAHCNKVMASLIEMINELDGNAGRVLHDCEAQNRLEFEYELTNSGDRVVLGRGTYGVVYAGRDLSTQRSIVVKEVEVKNEEEVQPLMEEIQLHSTLSHQNIVQYLGCKLVKKDQGNDIFQIIMEQVPGGSLSSLLRSKWGPLLDNEKTMAIYGRQILDGLRYLLYGILLQHDQKIVHRDIKGDNVLVNTYSGVCKISDFGTCKRLAGLNPVTETFTGTLQYMAPEVIDHGQRGYGAPADIWSFGCTMVEMATGRPPFVELGSPQAAMFKVGMFKTHPPIPDGLSERCKRFILRCFEPDPRKRATAAELLMDPFIQHLIPHSNRTGSANKKHFEAWKYNREMQRSVSYMGTQAETGKDVETAKNLHLLIESATAPRLASYQQDQSTVSPNSCNLQLSQPSSPVIDDSTYSPLNSSSLFGSLSVNGVVPSFTNPSSLNRTASDESGMSSRFFMLKKDSERRNTLARFMLDYKIEIIDNWYEHLTKSQLTGDLVVTKEMLLTLLLGMRSYLFSKDTAPIQDAIDTVRAQLDFEPAAISQVNLALYGFSEAVQPSLRQQTIKPHWIFALDNLIRSAVQAAVSILSPDLSAMLSVQDAPGNRMSSISRESGGSHSEHSTVDSQSCSVSRGITREAMWGNFSPEMRKEMRALVDENRRLFEELVAVEREYNELLQTTLKEKRLRVKRLSDLLSSNDNMPGNQQLLALPSLPSGFPLSSLVLQNKTGIQIVVTYHRTCSKLYLHYVLRNVRDDELAEWLRSFGCDDITVGRIQEEEYTKQDLLDFVTREDLMRLNLRGGIVCRIWRKILQSRERERFSGFSSPTGFHSRRNSSEDFHSMPNGQEIFTVAELSNT</sequence>
<dbReference type="Proteomes" id="UP000277928">
    <property type="component" value="Unassembled WGS sequence"/>
</dbReference>
<keyword evidence="10" id="KW-0460">Magnesium</keyword>
<keyword evidence="11 15" id="KW-0175">Coiled coil</keyword>
<keyword evidence="7 14" id="KW-0547">Nucleotide-binding</keyword>
<dbReference type="OrthoDB" id="275301at2759"/>
<evidence type="ECO:0000256" key="9">
    <source>
        <dbReference type="ARBA" id="ARBA00022840"/>
    </source>
</evidence>
<dbReference type="Gene3D" id="3.30.200.20">
    <property type="entry name" value="Phosphorylase Kinase, domain 1"/>
    <property type="match status" value="1"/>
</dbReference>
<dbReference type="InterPro" id="IPR043969">
    <property type="entry name" value="MAP3K_PH"/>
</dbReference>
<evidence type="ECO:0000313" key="19">
    <source>
        <dbReference type="Proteomes" id="UP000277928"/>
    </source>
</evidence>